<evidence type="ECO:0000313" key="2">
    <source>
        <dbReference type="Proteomes" id="UP000735302"/>
    </source>
</evidence>
<organism evidence="1 2">
    <name type="scientific">Plakobranchus ocellatus</name>
    <dbReference type="NCBI Taxonomy" id="259542"/>
    <lineage>
        <taxon>Eukaryota</taxon>
        <taxon>Metazoa</taxon>
        <taxon>Spiralia</taxon>
        <taxon>Lophotrochozoa</taxon>
        <taxon>Mollusca</taxon>
        <taxon>Gastropoda</taxon>
        <taxon>Heterobranchia</taxon>
        <taxon>Euthyneura</taxon>
        <taxon>Panpulmonata</taxon>
        <taxon>Sacoglossa</taxon>
        <taxon>Placobranchoidea</taxon>
        <taxon>Plakobranchidae</taxon>
        <taxon>Plakobranchus</taxon>
    </lineage>
</organism>
<gene>
    <name evidence="1" type="ORF">PoB_007549400</name>
</gene>
<dbReference type="AlphaFoldDB" id="A0AAV4DY55"/>
<proteinExistence type="predicted"/>
<reference evidence="1 2" key="1">
    <citation type="journal article" date="2021" name="Elife">
        <title>Chloroplast acquisition without the gene transfer in kleptoplastic sea slugs, Plakobranchus ocellatus.</title>
        <authorList>
            <person name="Maeda T."/>
            <person name="Takahashi S."/>
            <person name="Yoshida T."/>
            <person name="Shimamura S."/>
            <person name="Takaki Y."/>
            <person name="Nagai Y."/>
            <person name="Toyoda A."/>
            <person name="Suzuki Y."/>
            <person name="Arimoto A."/>
            <person name="Ishii H."/>
            <person name="Satoh N."/>
            <person name="Nishiyama T."/>
            <person name="Hasebe M."/>
            <person name="Maruyama T."/>
            <person name="Minagawa J."/>
            <person name="Obokata J."/>
            <person name="Shigenobu S."/>
        </authorList>
    </citation>
    <scope>NUCLEOTIDE SEQUENCE [LARGE SCALE GENOMIC DNA]</scope>
</reference>
<accession>A0AAV4DY55</accession>
<sequence>MATDMVTIGYLKTSGDQILVLSNYLEEKSPSFHELGDKLVPGEENKWGVSGTVASESALRSAGTLLSRVRAQPPASWSDGGPESLRSPCCGLAIYKNQTLINDKWCSQIWPAQAGGVHWARQDKNRFGIRRDSAQKDEVPDIGAHNGASISAGFADVK</sequence>
<protein>
    <submittedName>
        <fullName evidence="1">Uncharacterized protein</fullName>
    </submittedName>
</protein>
<keyword evidence="2" id="KW-1185">Reference proteome</keyword>
<comment type="caution">
    <text evidence="1">The sequence shown here is derived from an EMBL/GenBank/DDBJ whole genome shotgun (WGS) entry which is preliminary data.</text>
</comment>
<evidence type="ECO:0000313" key="1">
    <source>
        <dbReference type="EMBL" id="GFO48989.1"/>
    </source>
</evidence>
<dbReference type="EMBL" id="BLXT01008455">
    <property type="protein sequence ID" value="GFO48989.1"/>
    <property type="molecule type" value="Genomic_DNA"/>
</dbReference>
<dbReference type="Proteomes" id="UP000735302">
    <property type="component" value="Unassembled WGS sequence"/>
</dbReference>
<name>A0AAV4DY55_9GAST</name>